<dbReference type="InterPro" id="IPR000421">
    <property type="entry name" value="FA58C"/>
</dbReference>
<dbReference type="GO" id="GO:0005813">
    <property type="term" value="C:centrosome"/>
    <property type="evidence" value="ECO:0007669"/>
    <property type="project" value="TreeGrafter"/>
</dbReference>
<keyword evidence="2" id="KW-0346">Stress response</keyword>
<dbReference type="OMA" id="MWTRNAK"/>
<evidence type="ECO:0000313" key="2">
    <source>
        <dbReference type="EMBL" id="KFM58127.1"/>
    </source>
</evidence>
<protein>
    <submittedName>
        <fullName evidence="2">Heat shock protein beta-11</fullName>
    </submittedName>
</protein>
<reference evidence="2 3" key="1">
    <citation type="submission" date="2013-11" db="EMBL/GenBank/DDBJ databases">
        <title>Genome sequencing of Stegodyphus mimosarum.</title>
        <authorList>
            <person name="Bechsgaard J."/>
        </authorList>
    </citation>
    <scope>NUCLEOTIDE SEQUENCE [LARGE SCALE GENOMIC DNA]</scope>
</reference>
<dbReference type="PANTHER" id="PTHR33906:SF1">
    <property type="entry name" value="INTRAFLAGELLAR TRANSPORT PROTEIN 25 HOMOLOG"/>
    <property type="match status" value="1"/>
</dbReference>
<dbReference type="PANTHER" id="PTHR33906">
    <property type="entry name" value="INTRAFLAGELLAR TRANSPORT PROTEIN 25 HOMOLOG"/>
    <property type="match status" value="1"/>
</dbReference>
<proteinExistence type="predicted"/>
<evidence type="ECO:0000259" key="1">
    <source>
        <dbReference type="Pfam" id="PF00754"/>
    </source>
</evidence>
<gene>
    <name evidence="2" type="ORF">X975_14859</name>
</gene>
<name>A0A087SZ38_STEMI</name>
<dbReference type="STRING" id="407821.A0A087SZ38"/>
<dbReference type="EMBL" id="KK112622">
    <property type="protein sequence ID" value="KFM58127.1"/>
    <property type="molecule type" value="Genomic_DNA"/>
</dbReference>
<organism evidence="2 3">
    <name type="scientific">Stegodyphus mimosarum</name>
    <name type="common">African social velvet spider</name>
    <dbReference type="NCBI Taxonomy" id="407821"/>
    <lineage>
        <taxon>Eukaryota</taxon>
        <taxon>Metazoa</taxon>
        <taxon>Ecdysozoa</taxon>
        <taxon>Arthropoda</taxon>
        <taxon>Chelicerata</taxon>
        <taxon>Arachnida</taxon>
        <taxon>Araneae</taxon>
        <taxon>Araneomorphae</taxon>
        <taxon>Entelegynae</taxon>
        <taxon>Eresoidea</taxon>
        <taxon>Eresidae</taxon>
        <taxon>Stegodyphus</taxon>
    </lineage>
</organism>
<sequence length="154" mass="17216">MYCYVSLLKSTLNLIENMIDLALSSAGGQIVMASSNDSRFLPRNILDGKLDTFWITTGLYPQCFVLSLSEAADVKAITVHSYNIKDLRIEKSIKEDPVEFQEILETGLESTEGTPQQKTFSPSLCEARYLKFVINSGYDHFCTVFKITVNGTVL</sequence>
<dbReference type="Gene3D" id="2.60.120.260">
    <property type="entry name" value="Galactose-binding domain-like"/>
    <property type="match status" value="1"/>
</dbReference>
<dbReference type="OrthoDB" id="271080at2759"/>
<dbReference type="GO" id="GO:0030992">
    <property type="term" value="C:intraciliary transport particle B"/>
    <property type="evidence" value="ECO:0007669"/>
    <property type="project" value="InterPro"/>
</dbReference>
<dbReference type="InterPro" id="IPR033558">
    <property type="entry name" value="IFT25"/>
</dbReference>
<evidence type="ECO:0000313" key="3">
    <source>
        <dbReference type="Proteomes" id="UP000054359"/>
    </source>
</evidence>
<dbReference type="AlphaFoldDB" id="A0A087SZ38"/>
<keyword evidence="3" id="KW-1185">Reference proteome</keyword>
<dbReference type="InterPro" id="IPR008979">
    <property type="entry name" value="Galactose-bd-like_sf"/>
</dbReference>
<dbReference type="SUPFAM" id="SSF49785">
    <property type="entry name" value="Galactose-binding domain-like"/>
    <property type="match status" value="1"/>
</dbReference>
<feature type="non-terminal residue" evidence="2">
    <location>
        <position position="154"/>
    </location>
</feature>
<dbReference type="Proteomes" id="UP000054359">
    <property type="component" value="Unassembled WGS sequence"/>
</dbReference>
<accession>A0A087SZ38</accession>
<dbReference type="Pfam" id="PF00754">
    <property type="entry name" value="F5_F8_type_C"/>
    <property type="match status" value="1"/>
</dbReference>
<feature type="domain" description="F5/8 type C" evidence="1">
    <location>
        <begin position="33"/>
        <end position="142"/>
    </location>
</feature>
<dbReference type="GO" id="GO:0042073">
    <property type="term" value="P:intraciliary transport"/>
    <property type="evidence" value="ECO:0007669"/>
    <property type="project" value="InterPro"/>
</dbReference>
<dbReference type="GO" id="GO:0005929">
    <property type="term" value="C:cilium"/>
    <property type="evidence" value="ECO:0007669"/>
    <property type="project" value="TreeGrafter"/>
</dbReference>